<proteinExistence type="inferred from homology"/>
<feature type="transmembrane region" description="Helical" evidence="2">
    <location>
        <begin position="257"/>
        <end position="273"/>
    </location>
</feature>
<comment type="similarity">
    <text evidence="1">Belongs to the EamA transporter family.</text>
</comment>
<feature type="domain" description="EamA" evidence="3">
    <location>
        <begin position="142"/>
        <end position="269"/>
    </location>
</feature>
<feature type="transmembrane region" description="Helical" evidence="2">
    <location>
        <begin position="200"/>
        <end position="219"/>
    </location>
</feature>
<dbReference type="InterPro" id="IPR000620">
    <property type="entry name" value="EamA_dom"/>
</dbReference>
<evidence type="ECO:0000256" key="1">
    <source>
        <dbReference type="ARBA" id="ARBA00007362"/>
    </source>
</evidence>
<comment type="caution">
    <text evidence="4">The sequence shown here is derived from an EMBL/GenBank/DDBJ whole genome shotgun (WGS) entry which is preliminary data.</text>
</comment>
<evidence type="ECO:0000259" key="3">
    <source>
        <dbReference type="Pfam" id="PF00892"/>
    </source>
</evidence>
<feature type="transmembrane region" description="Helical" evidence="2">
    <location>
        <begin position="66"/>
        <end position="85"/>
    </location>
</feature>
<sequence length="291" mass="29900">MTTRAPVPAWGLAVGAMASVQLASALAVPMIDEVGAPVTAWLRLTFGALVFLAIQRPPLRSLRRGDIPVVVALGIATALMTMAFLEALGRIPLGTTVAIEFLGPLTVAAARSPRRRALVWPGLALAGVVLMTEPWQGDVDLPGVAFAALAGVGWGLYILLTQKVGDRLTGIGSLSMTVPIAAVAAAFVGVPQAAGHLTPALLGEAALLALLMPVLPFVLELLALRRMTHTAFGTLMALEPAIGLAYGAVLLSQTPSVGQLIGITLVVVAGAASQRGGRRQVESPISDLQPA</sequence>
<evidence type="ECO:0000256" key="2">
    <source>
        <dbReference type="SAM" id="Phobius"/>
    </source>
</evidence>
<evidence type="ECO:0000313" key="5">
    <source>
        <dbReference type="Proteomes" id="UP000655410"/>
    </source>
</evidence>
<keyword evidence="2" id="KW-0812">Transmembrane</keyword>
<keyword evidence="5" id="KW-1185">Reference proteome</keyword>
<keyword evidence="2" id="KW-1133">Transmembrane helix</keyword>
<name>A0ABQ2N9R2_9ACTN</name>
<evidence type="ECO:0000313" key="4">
    <source>
        <dbReference type="EMBL" id="GGO88523.1"/>
    </source>
</evidence>
<dbReference type="Pfam" id="PF00892">
    <property type="entry name" value="EamA"/>
    <property type="match status" value="1"/>
</dbReference>
<gene>
    <name evidence="4" type="ORF">GCM10011584_15720</name>
</gene>
<feature type="transmembrane region" description="Helical" evidence="2">
    <location>
        <begin position="172"/>
        <end position="194"/>
    </location>
</feature>
<feature type="transmembrane region" description="Helical" evidence="2">
    <location>
        <begin position="231"/>
        <end position="251"/>
    </location>
</feature>
<feature type="transmembrane region" description="Helical" evidence="2">
    <location>
        <begin position="117"/>
        <end position="135"/>
    </location>
</feature>
<keyword evidence="2" id="KW-0472">Membrane</keyword>
<feature type="transmembrane region" description="Helical" evidence="2">
    <location>
        <begin position="91"/>
        <end position="110"/>
    </location>
</feature>
<accession>A0ABQ2N9R2</accession>
<feature type="transmembrane region" description="Helical" evidence="2">
    <location>
        <begin position="141"/>
        <end position="160"/>
    </location>
</feature>
<dbReference type="SUPFAM" id="SSF103481">
    <property type="entry name" value="Multidrug resistance efflux transporter EmrE"/>
    <property type="match status" value="2"/>
</dbReference>
<dbReference type="InterPro" id="IPR037185">
    <property type="entry name" value="EmrE-like"/>
</dbReference>
<dbReference type="EMBL" id="BMNI01000003">
    <property type="protein sequence ID" value="GGO88523.1"/>
    <property type="molecule type" value="Genomic_DNA"/>
</dbReference>
<feature type="transmembrane region" description="Helical" evidence="2">
    <location>
        <begin position="35"/>
        <end position="54"/>
    </location>
</feature>
<reference evidence="5" key="1">
    <citation type="journal article" date="2019" name="Int. J. Syst. Evol. Microbiol.">
        <title>The Global Catalogue of Microorganisms (GCM) 10K type strain sequencing project: providing services to taxonomists for standard genome sequencing and annotation.</title>
        <authorList>
            <consortium name="The Broad Institute Genomics Platform"/>
            <consortium name="The Broad Institute Genome Sequencing Center for Infectious Disease"/>
            <person name="Wu L."/>
            <person name="Ma J."/>
        </authorList>
    </citation>
    <scope>NUCLEOTIDE SEQUENCE [LARGE SCALE GENOMIC DNA]</scope>
    <source>
        <strain evidence="5">CGMCC 4.7371</strain>
    </source>
</reference>
<protein>
    <submittedName>
        <fullName evidence="4">Membrane protein</fullName>
    </submittedName>
</protein>
<dbReference type="RefSeq" id="WP_229662731.1">
    <property type="nucleotide sequence ID" value="NZ_BMNI01000003.1"/>
</dbReference>
<dbReference type="Proteomes" id="UP000655410">
    <property type="component" value="Unassembled WGS sequence"/>
</dbReference>
<organism evidence="4 5">
    <name type="scientific">Nocardioides phosphati</name>
    <dbReference type="NCBI Taxonomy" id="1867775"/>
    <lineage>
        <taxon>Bacteria</taxon>
        <taxon>Bacillati</taxon>
        <taxon>Actinomycetota</taxon>
        <taxon>Actinomycetes</taxon>
        <taxon>Propionibacteriales</taxon>
        <taxon>Nocardioidaceae</taxon>
        <taxon>Nocardioides</taxon>
    </lineage>
</organism>